<keyword evidence="2" id="KW-1185">Reference proteome</keyword>
<dbReference type="OrthoDB" id="6692996at2759"/>
<evidence type="ECO:0000313" key="1">
    <source>
        <dbReference type="EMBL" id="CAB3992426.1"/>
    </source>
</evidence>
<protein>
    <submittedName>
        <fullName evidence="1">Uncharacterized protein</fullName>
    </submittedName>
</protein>
<dbReference type="PANTHER" id="PTHR34615">
    <property type="entry name" value="PX DOMAIN-CONTAINING PROTEIN"/>
    <property type="match status" value="1"/>
</dbReference>
<evidence type="ECO:0000313" key="2">
    <source>
        <dbReference type="Proteomes" id="UP001152795"/>
    </source>
</evidence>
<proteinExistence type="predicted"/>
<name>A0A6S7GRU9_PARCT</name>
<reference evidence="1" key="1">
    <citation type="submission" date="2020-04" db="EMBL/GenBank/DDBJ databases">
        <authorList>
            <person name="Alioto T."/>
            <person name="Alioto T."/>
            <person name="Gomez Garrido J."/>
        </authorList>
    </citation>
    <scope>NUCLEOTIDE SEQUENCE</scope>
    <source>
        <strain evidence="1">A484AB</strain>
    </source>
</reference>
<dbReference type="Proteomes" id="UP001152795">
    <property type="component" value="Unassembled WGS sequence"/>
</dbReference>
<dbReference type="AlphaFoldDB" id="A0A6S7GRU9"/>
<sequence length="215" mass="24828">KLGKPLFWLMTLLLLVQFRFKKHEVPVLARAMGVPGRFTCPQGTICDGMEALCMRLRRFCYPCRYSDLVSMFGRPVPELSMITNQVVDFIYDQHAHRLTQWNEQLLSPQCLRRYAEAVAPVCSHVYAGTEAKILTVKGLLTALEERAFVDCQPMCVYGDPAYPLRIHLQAPYRNRPYITPQMEAFNNSMSTVHVAVEWLFGDIINYLKFLDFKKN</sequence>
<comment type="caution">
    <text evidence="1">The sequence shown here is derived from an EMBL/GenBank/DDBJ whole genome shotgun (WGS) entry which is preliminary data.</text>
</comment>
<feature type="non-terminal residue" evidence="1">
    <location>
        <position position="215"/>
    </location>
</feature>
<gene>
    <name evidence="1" type="ORF">PACLA_8A027388</name>
</gene>
<dbReference type="PANTHER" id="PTHR34615:SF1">
    <property type="entry name" value="PX DOMAIN-CONTAINING PROTEIN"/>
    <property type="match status" value="1"/>
</dbReference>
<dbReference type="EMBL" id="CACRXK020002049">
    <property type="protein sequence ID" value="CAB3992426.1"/>
    <property type="molecule type" value="Genomic_DNA"/>
</dbReference>
<organism evidence="1 2">
    <name type="scientific">Paramuricea clavata</name>
    <name type="common">Red gorgonian</name>
    <name type="synonym">Violescent sea-whip</name>
    <dbReference type="NCBI Taxonomy" id="317549"/>
    <lineage>
        <taxon>Eukaryota</taxon>
        <taxon>Metazoa</taxon>
        <taxon>Cnidaria</taxon>
        <taxon>Anthozoa</taxon>
        <taxon>Octocorallia</taxon>
        <taxon>Malacalcyonacea</taxon>
        <taxon>Plexauridae</taxon>
        <taxon>Paramuricea</taxon>
    </lineage>
</organism>
<accession>A0A6S7GRU9</accession>